<dbReference type="Gene3D" id="2.60.40.10">
    <property type="entry name" value="Immunoglobulins"/>
    <property type="match status" value="1"/>
</dbReference>
<dbReference type="SUPFAM" id="SSF48726">
    <property type="entry name" value="Immunoglobulin"/>
    <property type="match status" value="1"/>
</dbReference>
<name>A0A9D3S243_ANGAN</name>
<organism evidence="6 7">
    <name type="scientific">Anguilla anguilla</name>
    <name type="common">European freshwater eel</name>
    <name type="synonym">Muraena anguilla</name>
    <dbReference type="NCBI Taxonomy" id="7936"/>
    <lineage>
        <taxon>Eukaryota</taxon>
        <taxon>Metazoa</taxon>
        <taxon>Chordata</taxon>
        <taxon>Craniata</taxon>
        <taxon>Vertebrata</taxon>
        <taxon>Euteleostomi</taxon>
        <taxon>Actinopterygii</taxon>
        <taxon>Neopterygii</taxon>
        <taxon>Teleostei</taxon>
        <taxon>Anguilliformes</taxon>
        <taxon>Anguillidae</taxon>
        <taxon>Anguilla</taxon>
    </lineage>
</organism>
<evidence type="ECO:0000313" key="6">
    <source>
        <dbReference type="EMBL" id="KAG5849596.1"/>
    </source>
</evidence>
<keyword evidence="4" id="KW-0325">Glycoprotein</keyword>
<evidence type="ECO:0000256" key="4">
    <source>
        <dbReference type="ARBA" id="ARBA00023180"/>
    </source>
</evidence>
<sequence length="139" mass="15458">MRIFSTCLLFTTAVSVFGQSVELNGIVGESVKFPAAVKKGGSLMYSGITSGDVTNSHFRTTSNEKFSGRLDWDSSTGLFSLSRLKLEDSGEYKVQNTDQNINTVFQLNVYIPVSKPHVSVTRDEYPCKLMCTVEREEQK</sequence>
<protein>
    <recommendedName>
        <fullName evidence="8">Immunoglobulin subtype domain-containing protein</fullName>
    </recommendedName>
</protein>
<keyword evidence="7" id="KW-1185">Reference proteome</keyword>
<dbReference type="Proteomes" id="UP001044222">
    <property type="component" value="Unassembled WGS sequence"/>
</dbReference>
<comment type="caution">
    <text evidence="6">The sequence shown here is derived from an EMBL/GenBank/DDBJ whole genome shotgun (WGS) entry which is preliminary data.</text>
</comment>
<dbReference type="AlphaFoldDB" id="A0A9D3S243"/>
<comment type="subcellular location">
    <subcellularLocation>
        <location evidence="1">Membrane</location>
    </subcellularLocation>
</comment>
<gene>
    <name evidence="6" type="ORF">ANANG_G00112620</name>
</gene>
<dbReference type="InterPro" id="IPR013783">
    <property type="entry name" value="Ig-like_fold"/>
</dbReference>
<evidence type="ECO:0000256" key="5">
    <source>
        <dbReference type="SAM" id="SignalP"/>
    </source>
</evidence>
<evidence type="ECO:0000256" key="3">
    <source>
        <dbReference type="ARBA" id="ARBA00023136"/>
    </source>
</evidence>
<reference evidence="6" key="1">
    <citation type="submission" date="2021-01" db="EMBL/GenBank/DDBJ databases">
        <title>A chromosome-scale assembly of European eel, Anguilla anguilla.</title>
        <authorList>
            <person name="Henkel C."/>
            <person name="Jong-Raadsen S.A."/>
            <person name="Dufour S."/>
            <person name="Weltzien F.-A."/>
            <person name="Palstra A.P."/>
            <person name="Pelster B."/>
            <person name="Spaink H.P."/>
            <person name="Van Den Thillart G.E."/>
            <person name="Jansen H."/>
            <person name="Zahm M."/>
            <person name="Klopp C."/>
            <person name="Cedric C."/>
            <person name="Louis A."/>
            <person name="Berthelot C."/>
            <person name="Parey E."/>
            <person name="Roest Crollius H."/>
            <person name="Montfort J."/>
            <person name="Robinson-Rechavi M."/>
            <person name="Bucao C."/>
            <person name="Bouchez O."/>
            <person name="Gislard M."/>
            <person name="Lluch J."/>
            <person name="Milhes M."/>
            <person name="Lampietro C."/>
            <person name="Lopez Roques C."/>
            <person name="Donnadieu C."/>
            <person name="Braasch I."/>
            <person name="Desvignes T."/>
            <person name="Postlethwait J."/>
            <person name="Bobe J."/>
            <person name="Guiguen Y."/>
            <person name="Dirks R."/>
        </authorList>
    </citation>
    <scope>NUCLEOTIDE SEQUENCE</scope>
    <source>
        <strain evidence="6">Tag_6206</strain>
        <tissue evidence="6">Liver</tissue>
    </source>
</reference>
<dbReference type="PANTHER" id="PTHR12080">
    <property type="entry name" value="SIGNALING LYMPHOCYTIC ACTIVATION MOLECULE"/>
    <property type="match status" value="1"/>
</dbReference>
<dbReference type="InterPro" id="IPR015631">
    <property type="entry name" value="CD2/SLAM_rcpt"/>
</dbReference>
<evidence type="ECO:0000256" key="2">
    <source>
        <dbReference type="ARBA" id="ARBA00022729"/>
    </source>
</evidence>
<dbReference type="InterPro" id="IPR036179">
    <property type="entry name" value="Ig-like_dom_sf"/>
</dbReference>
<feature type="signal peptide" evidence="5">
    <location>
        <begin position="1"/>
        <end position="18"/>
    </location>
</feature>
<keyword evidence="3" id="KW-0472">Membrane</keyword>
<evidence type="ECO:0000313" key="7">
    <source>
        <dbReference type="Proteomes" id="UP001044222"/>
    </source>
</evidence>
<dbReference type="GO" id="GO:0016020">
    <property type="term" value="C:membrane"/>
    <property type="evidence" value="ECO:0007669"/>
    <property type="project" value="UniProtKB-SubCell"/>
</dbReference>
<dbReference type="EMBL" id="JAFIRN010000005">
    <property type="protein sequence ID" value="KAG5849596.1"/>
    <property type="molecule type" value="Genomic_DNA"/>
</dbReference>
<dbReference type="PANTHER" id="PTHR12080:SF55">
    <property type="entry name" value="LYMPHOCYTE FUNCTION-ASSOCIATED ANTIGEN 3"/>
    <property type="match status" value="1"/>
</dbReference>
<evidence type="ECO:0000256" key="1">
    <source>
        <dbReference type="ARBA" id="ARBA00004370"/>
    </source>
</evidence>
<accession>A0A9D3S243</accession>
<feature type="chain" id="PRO_5039205261" description="Immunoglobulin subtype domain-containing protein" evidence="5">
    <location>
        <begin position="19"/>
        <end position="139"/>
    </location>
</feature>
<evidence type="ECO:0008006" key="8">
    <source>
        <dbReference type="Google" id="ProtNLM"/>
    </source>
</evidence>
<proteinExistence type="predicted"/>
<keyword evidence="2 5" id="KW-0732">Signal</keyword>